<keyword evidence="1" id="KW-1133">Transmembrane helix</keyword>
<feature type="transmembrane region" description="Helical" evidence="1">
    <location>
        <begin position="7"/>
        <end position="30"/>
    </location>
</feature>
<proteinExistence type="predicted"/>
<evidence type="ECO:0000256" key="1">
    <source>
        <dbReference type="SAM" id="Phobius"/>
    </source>
</evidence>
<organism evidence="2">
    <name type="scientific">bioreactor metagenome</name>
    <dbReference type="NCBI Taxonomy" id="1076179"/>
    <lineage>
        <taxon>unclassified sequences</taxon>
        <taxon>metagenomes</taxon>
        <taxon>ecological metagenomes</taxon>
    </lineage>
</organism>
<keyword evidence="1" id="KW-0472">Membrane</keyword>
<protein>
    <submittedName>
        <fullName evidence="2">Uncharacterized protein</fullName>
    </submittedName>
</protein>
<name>A0A645CUS6_9ZZZZ</name>
<feature type="transmembrane region" description="Helical" evidence="1">
    <location>
        <begin position="50"/>
        <end position="73"/>
    </location>
</feature>
<evidence type="ECO:0000313" key="2">
    <source>
        <dbReference type="EMBL" id="MPM80886.1"/>
    </source>
</evidence>
<comment type="caution">
    <text evidence="2">The sequence shown here is derived from an EMBL/GenBank/DDBJ whole genome shotgun (WGS) entry which is preliminary data.</text>
</comment>
<accession>A0A645CUS6</accession>
<reference evidence="2" key="1">
    <citation type="submission" date="2019-08" db="EMBL/GenBank/DDBJ databases">
        <authorList>
            <person name="Kucharzyk K."/>
            <person name="Murdoch R.W."/>
            <person name="Higgins S."/>
            <person name="Loffler F."/>
        </authorList>
    </citation>
    <scope>NUCLEOTIDE SEQUENCE</scope>
</reference>
<dbReference type="EMBL" id="VSSQ01030372">
    <property type="protein sequence ID" value="MPM80886.1"/>
    <property type="molecule type" value="Genomic_DNA"/>
</dbReference>
<sequence length="74" mass="7510">MAGVVGLMILLGPPIIRVLLYSLLFKFASATAALGGEGGVPNFLAAVSDVWGILAAVTICQCIYLITATAIMAG</sequence>
<keyword evidence="1" id="KW-0812">Transmembrane</keyword>
<dbReference type="AlphaFoldDB" id="A0A645CUS6"/>
<gene>
    <name evidence="2" type="ORF">SDC9_127937</name>
</gene>